<feature type="region of interest" description="Disordered" evidence="1">
    <location>
        <begin position="1"/>
        <end position="67"/>
    </location>
</feature>
<name>A0A0E0N3J0_ORYRU</name>
<dbReference type="Proteomes" id="UP000008022">
    <property type="component" value="Unassembled WGS sequence"/>
</dbReference>
<evidence type="ECO:0000313" key="2">
    <source>
        <dbReference type="EnsemblPlants" id="ORUFI01G36950.1"/>
    </source>
</evidence>
<reference evidence="2" key="2">
    <citation type="submission" date="2015-06" db="UniProtKB">
        <authorList>
            <consortium name="EnsemblPlants"/>
        </authorList>
    </citation>
    <scope>IDENTIFICATION</scope>
</reference>
<feature type="region of interest" description="Disordered" evidence="1">
    <location>
        <begin position="82"/>
        <end position="112"/>
    </location>
</feature>
<protein>
    <submittedName>
        <fullName evidence="2">Uncharacterized protein</fullName>
    </submittedName>
</protein>
<sequence>MDVEDDDVEAAEREKRGMPTSFQGAVRVLPIVPGGGKVHADGGGDPREGEEEEEKEEGKRITSRAPGVVPNVEVEVLPEELEADVDSKKGSNAASKAATYSQLERPRVSESKAYRLDGTLKELGEDDGAVLDNGTGDAGRGHGGRETVACERARPAAARPCDLGGKR</sequence>
<dbReference type="AlphaFoldDB" id="A0A0E0N3J0"/>
<proteinExistence type="predicted"/>
<dbReference type="Gramene" id="ORUFI01G36950.1">
    <property type="protein sequence ID" value="ORUFI01G36950.1"/>
    <property type="gene ID" value="ORUFI01G36950"/>
</dbReference>
<evidence type="ECO:0000256" key="1">
    <source>
        <dbReference type="SAM" id="MobiDB-lite"/>
    </source>
</evidence>
<dbReference type="HOGENOM" id="CLU_1629694_0_0_1"/>
<feature type="region of interest" description="Disordered" evidence="1">
    <location>
        <begin position="125"/>
        <end position="147"/>
    </location>
</feature>
<reference evidence="3" key="1">
    <citation type="submission" date="2013-06" db="EMBL/GenBank/DDBJ databases">
        <authorList>
            <person name="Zhao Q."/>
        </authorList>
    </citation>
    <scope>NUCLEOTIDE SEQUENCE</scope>
    <source>
        <strain evidence="3">cv. W1943</strain>
    </source>
</reference>
<feature type="compositionally biased region" description="Basic and acidic residues" evidence="1">
    <location>
        <begin position="38"/>
        <end position="47"/>
    </location>
</feature>
<evidence type="ECO:0000313" key="3">
    <source>
        <dbReference type="Proteomes" id="UP000008022"/>
    </source>
</evidence>
<dbReference type="EnsemblPlants" id="ORUFI01G36950.1">
    <property type="protein sequence ID" value="ORUFI01G36950.1"/>
    <property type="gene ID" value="ORUFI01G36950"/>
</dbReference>
<organism evidence="2 3">
    <name type="scientific">Oryza rufipogon</name>
    <name type="common">Brownbeard rice</name>
    <name type="synonym">Asian wild rice</name>
    <dbReference type="NCBI Taxonomy" id="4529"/>
    <lineage>
        <taxon>Eukaryota</taxon>
        <taxon>Viridiplantae</taxon>
        <taxon>Streptophyta</taxon>
        <taxon>Embryophyta</taxon>
        <taxon>Tracheophyta</taxon>
        <taxon>Spermatophyta</taxon>
        <taxon>Magnoliopsida</taxon>
        <taxon>Liliopsida</taxon>
        <taxon>Poales</taxon>
        <taxon>Poaceae</taxon>
        <taxon>BOP clade</taxon>
        <taxon>Oryzoideae</taxon>
        <taxon>Oryzeae</taxon>
        <taxon>Oryzinae</taxon>
        <taxon>Oryza</taxon>
    </lineage>
</organism>
<accession>A0A0E0N3J0</accession>
<dbReference type="OMA" id="EPCVHAD"/>
<keyword evidence="3" id="KW-1185">Reference proteome</keyword>